<dbReference type="GO" id="GO:0005524">
    <property type="term" value="F:ATP binding"/>
    <property type="evidence" value="ECO:0007669"/>
    <property type="project" value="UniProtKB-KW"/>
</dbReference>
<comment type="catalytic activity">
    <reaction evidence="7">
        <text>L-threonyl-[protein] + ATP = O-phospho-L-threonyl-[protein] + ADP + H(+)</text>
        <dbReference type="Rhea" id="RHEA:46608"/>
        <dbReference type="Rhea" id="RHEA-COMP:11060"/>
        <dbReference type="Rhea" id="RHEA-COMP:11605"/>
        <dbReference type="ChEBI" id="CHEBI:15378"/>
        <dbReference type="ChEBI" id="CHEBI:30013"/>
        <dbReference type="ChEBI" id="CHEBI:30616"/>
        <dbReference type="ChEBI" id="CHEBI:61977"/>
        <dbReference type="ChEBI" id="CHEBI:456216"/>
        <dbReference type="EC" id="2.7.11.1"/>
    </reaction>
</comment>
<feature type="transmembrane region" description="Helical" evidence="10">
    <location>
        <begin position="365"/>
        <end position="386"/>
    </location>
</feature>
<feature type="compositionally biased region" description="Polar residues" evidence="9">
    <location>
        <begin position="319"/>
        <end position="328"/>
    </location>
</feature>
<dbReference type="AlphaFoldDB" id="A0AA97H008"/>
<evidence type="ECO:0000256" key="7">
    <source>
        <dbReference type="ARBA" id="ARBA00047899"/>
    </source>
</evidence>
<evidence type="ECO:0000256" key="8">
    <source>
        <dbReference type="ARBA" id="ARBA00048679"/>
    </source>
</evidence>
<dbReference type="Gene3D" id="3.30.10.20">
    <property type="match status" value="2"/>
</dbReference>
<feature type="domain" description="PASTA" evidence="12">
    <location>
        <begin position="458"/>
        <end position="523"/>
    </location>
</feature>
<feature type="region of interest" description="Disordered" evidence="9">
    <location>
        <begin position="319"/>
        <end position="357"/>
    </location>
</feature>
<evidence type="ECO:0000259" key="11">
    <source>
        <dbReference type="PROSITE" id="PS50011"/>
    </source>
</evidence>
<sequence>MTGYEHLCMNCMSDTEGKPQCPHCGFSEDEPQHKDALPYRTVLQERYMVGRVKQTDNESFTYIGFDLQQLCAVQIHEFFPKEICARMDGSADIAVIAGNEVLFDEFLNEFITYQEAVAKFHEQPAVTDIFDIFEENYTAYAISPWAEALALREFVERSGGSLSWNAAWKLVMPVISTVSAMYASGVGHYGISPDTLRIMPDGSMQLSSFSSSAVRVADSGLTPDFVRGCAAVEQYESGGKLGEYTDVYGLAASLFFMLTGVLPKSAPERLRDPRLLLPASTLRSIPPHVVTALANALQVKPEERTQTFERFRAELSAAPTATASLEETQSLRRIPSPYDDSVDREERARREEEEQQEEKKSIPRFVWIVLACVAVLVAVTIGAVLYQASRAETSGSQNSSAVGTSSSVASAVDAGSGVAGKGIQSGAAASDDAATSKNGASSSSSQVSSALSSTNSLSSEQIDVPNLIGKRFSSLSNTSDYQVVQTSKEFSDSIQEGCIISQTPQPGSGKMVKGSAISVTVSRGKAMRTLPNITGMSYEDAKSAVEAAGFVPDGKEEKASDSVNTGEVIGYGGGLTAGSQQYYQYSVTIVVSSGPASTDDSDEDDG</sequence>
<dbReference type="CDD" id="cd06577">
    <property type="entry name" value="PASTA_pknB"/>
    <property type="match status" value="2"/>
</dbReference>
<evidence type="ECO:0000313" key="14">
    <source>
        <dbReference type="Proteomes" id="UP001300604"/>
    </source>
</evidence>
<comment type="catalytic activity">
    <reaction evidence="8">
        <text>L-seryl-[protein] + ATP = O-phospho-L-seryl-[protein] + ADP + H(+)</text>
        <dbReference type="Rhea" id="RHEA:17989"/>
        <dbReference type="Rhea" id="RHEA-COMP:9863"/>
        <dbReference type="Rhea" id="RHEA-COMP:11604"/>
        <dbReference type="ChEBI" id="CHEBI:15378"/>
        <dbReference type="ChEBI" id="CHEBI:29999"/>
        <dbReference type="ChEBI" id="CHEBI:30616"/>
        <dbReference type="ChEBI" id="CHEBI:83421"/>
        <dbReference type="ChEBI" id="CHEBI:456216"/>
        <dbReference type="EC" id="2.7.11.1"/>
    </reaction>
</comment>
<gene>
    <name evidence="13" type="ORF">PXC00_07505</name>
</gene>
<evidence type="ECO:0000256" key="10">
    <source>
        <dbReference type="SAM" id="Phobius"/>
    </source>
</evidence>
<accession>A0AA97H008</accession>
<dbReference type="PANTHER" id="PTHR43289">
    <property type="entry name" value="MITOGEN-ACTIVATED PROTEIN KINASE KINASE KINASE 20-RELATED"/>
    <property type="match status" value="1"/>
</dbReference>
<dbReference type="SUPFAM" id="SSF56112">
    <property type="entry name" value="Protein kinase-like (PK-like)"/>
    <property type="match status" value="1"/>
</dbReference>
<reference evidence="14" key="3">
    <citation type="submission" date="2024-06" db="EMBL/GenBank/DDBJ databases">
        <authorList>
            <person name="Zeng C."/>
        </authorList>
    </citation>
    <scope>NUCLEOTIDE SEQUENCE [LARGE SCALE GENOMIC DNA]</scope>
    <source>
        <strain evidence="14">ZCY20-5</strain>
    </source>
</reference>
<dbReference type="Proteomes" id="UP001300604">
    <property type="component" value="Chromosome"/>
</dbReference>
<feature type="compositionally biased region" description="Basic and acidic residues" evidence="9">
    <location>
        <begin position="344"/>
        <end position="357"/>
    </location>
</feature>
<dbReference type="Pfam" id="PF03793">
    <property type="entry name" value="PASTA"/>
    <property type="match status" value="2"/>
</dbReference>
<keyword evidence="14" id="KW-1185">Reference proteome</keyword>
<keyword evidence="2" id="KW-0808">Transferase</keyword>
<evidence type="ECO:0000259" key="12">
    <source>
        <dbReference type="PROSITE" id="PS51178"/>
    </source>
</evidence>
<evidence type="ECO:0000256" key="4">
    <source>
        <dbReference type="ARBA" id="ARBA00022741"/>
    </source>
</evidence>
<keyword evidence="3" id="KW-0677">Repeat</keyword>
<evidence type="ECO:0000256" key="6">
    <source>
        <dbReference type="ARBA" id="ARBA00022840"/>
    </source>
</evidence>
<feature type="domain" description="Protein kinase" evidence="11">
    <location>
        <begin position="49"/>
        <end position="321"/>
    </location>
</feature>
<dbReference type="PANTHER" id="PTHR43289:SF6">
    <property type="entry name" value="SERINE_THREONINE-PROTEIN KINASE NEKL-3"/>
    <property type="match status" value="1"/>
</dbReference>
<keyword evidence="10" id="KW-0812">Transmembrane</keyword>
<reference evidence="13 14" key="1">
    <citation type="submission" date="2024-06" db="EMBL/GenBank/DDBJ databases">
        <title>Caproicibacterium argilliputei sp. nov, a novel caproic acid producing anaerobic bacterium isolated from pit mud.</title>
        <authorList>
            <person name="Xia S."/>
        </authorList>
    </citation>
    <scope>NUCLEOTIDE SEQUENCE [LARGE SCALE GENOMIC DNA]</scope>
    <source>
        <strain evidence="13 14">ZCY20-5</strain>
    </source>
</reference>
<dbReference type="PROSITE" id="PS51178">
    <property type="entry name" value="PASTA"/>
    <property type="match status" value="1"/>
</dbReference>
<keyword evidence="5" id="KW-0418">Kinase</keyword>
<name>A0AA97H008_9FIRM</name>
<dbReference type="EMBL" id="CP135996">
    <property type="protein sequence ID" value="WOC31081.1"/>
    <property type="molecule type" value="Genomic_DNA"/>
</dbReference>
<dbReference type="InterPro" id="IPR011009">
    <property type="entry name" value="Kinase-like_dom_sf"/>
</dbReference>
<organism evidence="13 14">
    <name type="scientific">Caproicibacterium argilliputei</name>
    <dbReference type="NCBI Taxonomy" id="3030016"/>
    <lineage>
        <taxon>Bacteria</taxon>
        <taxon>Bacillati</taxon>
        <taxon>Bacillota</taxon>
        <taxon>Clostridia</taxon>
        <taxon>Eubacteriales</taxon>
        <taxon>Oscillospiraceae</taxon>
        <taxon>Caproicibacterium</taxon>
    </lineage>
</organism>
<keyword evidence="4" id="KW-0547">Nucleotide-binding</keyword>
<evidence type="ECO:0000256" key="5">
    <source>
        <dbReference type="ARBA" id="ARBA00022777"/>
    </source>
</evidence>
<proteinExistence type="predicted"/>
<dbReference type="InterPro" id="IPR005543">
    <property type="entry name" value="PASTA_dom"/>
</dbReference>
<protein>
    <recommendedName>
        <fullName evidence="1">non-specific serine/threonine protein kinase</fullName>
        <ecNumber evidence="1">2.7.11.1</ecNumber>
    </recommendedName>
</protein>
<keyword evidence="10" id="KW-0472">Membrane</keyword>
<dbReference type="SMART" id="SM00740">
    <property type="entry name" value="PASTA"/>
    <property type="match status" value="2"/>
</dbReference>
<evidence type="ECO:0000256" key="3">
    <source>
        <dbReference type="ARBA" id="ARBA00022737"/>
    </source>
</evidence>
<evidence type="ECO:0000313" key="13">
    <source>
        <dbReference type="EMBL" id="WOC31081.1"/>
    </source>
</evidence>
<dbReference type="RefSeq" id="WP_316934900.1">
    <property type="nucleotide sequence ID" value="NZ_CP135996.1"/>
</dbReference>
<dbReference type="PROSITE" id="PS50011">
    <property type="entry name" value="PROTEIN_KINASE_DOM"/>
    <property type="match status" value="1"/>
</dbReference>
<dbReference type="KEGG" id="carl:PXC00_07505"/>
<evidence type="ECO:0000256" key="9">
    <source>
        <dbReference type="SAM" id="MobiDB-lite"/>
    </source>
</evidence>
<reference evidence="14" key="2">
    <citation type="submission" date="2024-06" db="EMBL/GenBank/DDBJ databases">
        <title>Caproicibacterium argilliputei sp. nov, a novel caproic acid producing anaerobic bacterium isolated from pit mud.</title>
        <authorList>
            <person name="Zeng C."/>
        </authorList>
    </citation>
    <scope>NUCLEOTIDE SEQUENCE [LARGE SCALE GENOMIC DNA]</scope>
    <source>
        <strain evidence="14">ZCY20-5</strain>
    </source>
</reference>
<evidence type="ECO:0000256" key="2">
    <source>
        <dbReference type="ARBA" id="ARBA00022679"/>
    </source>
</evidence>
<keyword evidence="6" id="KW-0067">ATP-binding</keyword>
<dbReference type="InterPro" id="IPR000719">
    <property type="entry name" value="Prot_kinase_dom"/>
</dbReference>
<evidence type="ECO:0000256" key="1">
    <source>
        <dbReference type="ARBA" id="ARBA00012513"/>
    </source>
</evidence>
<dbReference type="GO" id="GO:0004674">
    <property type="term" value="F:protein serine/threonine kinase activity"/>
    <property type="evidence" value="ECO:0007669"/>
    <property type="project" value="UniProtKB-EC"/>
</dbReference>
<dbReference type="EC" id="2.7.11.1" evidence="1"/>
<dbReference type="Gene3D" id="1.10.510.10">
    <property type="entry name" value="Transferase(Phosphotransferase) domain 1"/>
    <property type="match status" value="1"/>
</dbReference>
<keyword evidence="10" id="KW-1133">Transmembrane helix</keyword>